<evidence type="ECO:0000256" key="5">
    <source>
        <dbReference type="ARBA" id="ARBA00022857"/>
    </source>
</evidence>
<dbReference type="PIRSF" id="PIRSF000232">
    <property type="entry name" value="YdjA"/>
    <property type="match status" value="1"/>
</dbReference>
<evidence type="ECO:0000256" key="4">
    <source>
        <dbReference type="ARBA" id="ARBA00022643"/>
    </source>
</evidence>
<comment type="cofactor">
    <cofactor evidence="1 8">
        <name>FMN</name>
        <dbReference type="ChEBI" id="CHEBI:58210"/>
    </cofactor>
</comment>
<dbReference type="PANTHER" id="PTHR43821:SF1">
    <property type="entry name" value="NAD(P)H NITROREDUCTASE YDJA-RELATED"/>
    <property type="match status" value="1"/>
</dbReference>
<dbReference type="EMBL" id="JBIGIB010000001">
    <property type="protein sequence ID" value="MFG6465007.1"/>
    <property type="molecule type" value="Genomic_DNA"/>
</dbReference>
<dbReference type="Proteomes" id="UP001606303">
    <property type="component" value="Unassembled WGS sequence"/>
</dbReference>
<evidence type="ECO:0000313" key="12">
    <source>
        <dbReference type="Proteomes" id="UP001606303"/>
    </source>
</evidence>
<comment type="similarity">
    <text evidence="2 8">Belongs to the nitroreductase family.</text>
</comment>
<feature type="region of interest" description="Disordered" evidence="9">
    <location>
        <begin position="184"/>
        <end position="207"/>
    </location>
</feature>
<evidence type="ECO:0000256" key="7">
    <source>
        <dbReference type="ARBA" id="ARBA00023027"/>
    </source>
</evidence>
<comment type="caution">
    <text evidence="11">The sequence shown here is derived from an EMBL/GenBank/DDBJ whole genome shotgun (WGS) entry which is preliminary data.</text>
</comment>
<name>A0ABW7GSQ4_9BURK</name>
<accession>A0ABW7GSQ4</accession>
<gene>
    <name evidence="11" type="ORF">ACG01O_00155</name>
</gene>
<keyword evidence="7 8" id="KW-0520">NAD</keyword>
<reference evidence="11 12" key="1">
    <citation type="submission" date="2024-08" db="EMBL/GenBank/DDBJ databases">
        <authorList>
            <person name="Lu H."/>
        </authorList>
    </citation>
    <scope>NUCLEOTIDE SEQUENCE [LARGE SCALE GENOMIC DNA]</scope>
    <source>
        <strain evidence="11 12">BYS87W</strain>
    </source>
</reference>
<proteinExistence type="inferred from homology"/>
<dbReference type="InterPro" id="IPR000415">
    <property type="entry name" value="Nitroreductase-like"/>
</dbReference>
<dbReference type="PANTHER" id="PTHR43821">
    <property type="entry name" value="NAD(P)H NITROREDUCTASE YDJA-RELATED"/>
    <property type="match status" value="1"/>
</dbReference>
<keyword evidence="5 8" id="KW-0521">NADP</keyword>
<dbReference type="InterPro" id="IPR026021">
    <property type="entry name" value="YdjA-like"/>
</dbReference>
<dbReference type="InterPro" id="IPR052530">
    <property type="entry name" value="NAD(P)H_nitroreductase"/>
</dbReference>
<evidence type="ECO:0000256" key="8">
    <source>
        <dbReference type="PIRNR" id="PIRNR000232"/>
    </source>
</evidence>
<feature type="domain" description="Nitroreductase" evidence="10">
    <location>
        <begin position="27"/>
        <end position="181"/>
    </location>
</feature>
<evidence type="ECO:0000256" key="1">
    <source>
        <dbReference type="ARBA" id="ARBA00001917"/>
    </source>
</evidence>
<keyword evidence="6 8" id="KW-0560">Oxidoreductase</keyword>
<sequence>MTVETVPPGSNPLPASAGQDLLHLLGQRYSTSPKYLAAPGPTIEEWTRAARLAERAPDHGALRPFRFVVVRDDQRPALSELFAQGALERGQPPDDVERARARAFNGPGLAALVARICPDVPDVPVHEQWMCVGAGLMNFLNALHGMGFAAKSLSGLSVSDEAIKAAFCGADESLACWIVAGRPRQPAQPRQSEPVVPALETWRPTQP</sequence>
<evidence type="ECO:0000256" key="9">
    <source>
        <dbReference type="SAM" id="MobiDB-lite"/>
    </source>
</evidence>
<dbReference type="RefSeq" id="WP_394379786.1">
    <property type="nucleotide sequence ID" value="NZ_JBIGIB010000001.1"/>
</dbReference>
<evidence type="ECO:0000256" key="6">
    <source>
        <dbReference type="ARBA" id="ARBA00023002"/>
    </source>
</evidence>
<evidence type="ECO:0000256" key="3">
    <source>
        <dbReference type="ARBA" id="ARBA00022630"/>
    </source>
</evidence>
<keyword evidence="3 8" id="KW-0285">Flavoprotein</keyword>
<dbReference type="Pfam" id="PF00881">
    <property type="entry name" value="Nitroreductase"/>
    <property type="match status" value="1"/>
</dbReference>
<keyword evidence="12" id="KW-1185">Reference proteome</keyword>
<keyword evidence="4 8" id="KW-0288">FMN</keyword>
<dbReference type="EC" id="1.-.-.-" evidence="8"/>
<evidence type="ECO:0000313" key="11">
    <source>
        <dbReference type="EMBL" id="MFG6465007.1"/>
    </source>
</evidence>
<dbReference type="Gene3D" id="3.40.109.10">
    <property type="entry name" value="NADH Oxidase"/>
    <property type="match status" value="1"/>
</dbReference>
<protein>
    <recommendedName>
        <fullName evidence="8">Putative NAD(P)H nitroreductase</fullName>
        <ecNumber evidence="8">1.-.-.-</ecNumber>
    </recommendedName>
</protein>
<dbReference type="InterPro" id="IPR029479">
    <property type="entry name" value="Nitroreductase"/>
</dbReference>
<evidence type="ECO:0000259" key="10">
    <source>
        <dbReference type="Pfam" id="PF00881"/>
    </source>
</evidence>
<dbReference type="SUPFAM" id="SSF55469">
    <property type="entry name" value="FMN-dependent nitroreductase-like"/>
    <property type="match status" value="1"/>
</dbReference>
<organism evidence="11 12">
    <name type="scientific">Pelomonas baiyunensis</name>
    <dbReference type="NCBI Taxonomy" id="3299026"/>
    <lineage>
        <taxon>Bacteria</taxon>
        <taxon>Pseudomonadati</taxon>
        <taxon>Pseudomonadota</taxon>
        <taxon>Betaproteobacteria</taxon>
        <taxon>Burkholderiales</taxon>
        <taxon>Sphaerotilaceae</taxon>
        <taxon>Roseateles</taxon>
    </lineage>
</organism>
<evidence type="ECO:0000256" key="2">
    <source>
        <dbReference type="ARBA" id="ARBA00007118"/>
    </source>
</evidence>